<reference evidence="1 2" key="1">
    <citation type="journal article" date="2018" name="BMC Genomics">
        <title>Genomic comparison of Trypanosoma conorhini and Trypanosoma rangeli to Trypanosoma cruzi strains of high and low virulence.</title>
        <authorList>
            <person name="Bradwell K.R."/>
            <person name="Koparde V.N."/>
            <person name="Matveyev A.V."/>
            <person name="Serrano M.G."/>
            <person name="Alves J.M."/>
            <person name="Parikh H."/>
            <person name="Huang B."/>
            <person name="Lee V."/>
            <person name="Espinosa-Alvarez O."/>
            <person name="Ortiz P.A."/>
            <person name="Costa-Martins A.G."/>
            <person name="Teixeira M.M."/>
            <person name="Buck G.A."/>
        </authorList>
    </citation>
    <scope>NUCLEOTIDE SEQUENCE [LARGE SCALE GENOMIC DNA]</scope>
    <source>
        <strain evidence="1 2">AM80</strain>
    </source>
</reference>
<dbReference type="Proteomes" id="UP000283634">
    <property type="component" value="Unassembled WGS sequence"/>
</dbReference>
<accession>A0A422MNK5</accession>
<proteinExistence type="predicted"/>
<evidence type="ECO:0000313" key="1">
    <source>
        <dbReference type="EMBL" id="RNE94799.1"/>
    </source>
</evidence>
<sequence>MRVRWMLACDAVPFEVHWHRRWQRMREELQDPAAVVGEEEGKGRTVQSLFGYPLATRVRCREEAYDGNSDYRESTKGVGAPPLFPVVAAAMPRVLFLDDAVARSDVRARRTLHGVHADVQRRQFVMKHDAAKDKNAQASVGG</sequence>
<dbReference type="RefSeq" id="XP_029232962.1">
    <property type="nucleotide sequence ID" value="XM_029387198.1"/>
</dbReference>
<protein>
    <submittedName>
        <fullName evidence="1">Uncharacterized protein</fullName>
    </submittedName>
</protein>
<dbReference type="GeneID" id="40334519"/>
<dbReference type="EMBL" id="MKGL01001071">
    <property type="protein sequence ID" value="RNE94799.1"/>
    <property type="molecule type" value="Genomic_DNA"/>
</dbReference>
<organism evidence="1 2">
    <name type="scientific">Trypanosoma rangeli</name>
    <dbReference type="NCBI Taxonomy" id="5698"/>
    <lineage>
        <taxon>Eukaryota</taxon>
        <taxon>Discoba</taxon>
        <taxon>Euglenozoa</taxon>
        <taxon>Kinetoplastea</taxon>
        <taxon>Metakinetoplastina</taxon>
        <taxon>Trypanosomatida</taxon>
        <taxon>Trypanosomatidae</taxon>
        <taxon>Trypanosoma</taxon>
        <taxon>Herpetosoma</taxon>
    </lineage>
</organism>
<comment type="caution">
    <text evidence="1">The sequence shown here is derived from an EMBL/GenBank/DDBJ whole genome shotgun (WGS) entry which is preliminary data.</text>
</comment>
<evidence type="ECO:0000313" key="2">
    <source>
        <dbReference type="Proteomes" id="UP000283634"/>
    </source>
</evidence>
<name>A0A422MNK5_TRYRA</name>
<keyword evidence="2" id="KW-1185">Reference proteome</keyword>
<dbReference type="AlphaFoldDB" id="A0A422MNK5"/>
<gene>
    <name evidence="1" type="ORF">TraAM80_10586</name>
</gene>